<feature type="domain" description="FAD-binding PCMH-type" evidence="4">
    <location>
        <begin position="1"/>
        <end position="175"/>
    </location>
</feature>
<gene>
    <name evidence="5" type="ORF">RM543_05005</name>
</gene>
<dbReference type="EMBL" id="JAVRHL010000001">
    <property type="protein sequence ID" value="MDT0682034.1"/>
    <property type="molecule type" value="Genomic_DNA"/>
</dbReference>
<dbReference type="InterPro" id="IPR016171">
    <property type="entry name" value="Vanillyl_alc_oxidase_C-sub2"/>
</dbReference>
<keyword evidence="2" id="KW-0285">Flavoprotein</keyword>
<evidence type="ECO:0000256" key="1">
    <source>
        <dbReference type="ARBA" id="ARBA00008000"/>
    </source>
</evidence>
<dbReference type="Gene3D" id="3.30.70.2740">
    <property type="match status" value="1"/>
</dbReference>
<dbReference type="Pfam" id="PF01565">
    <property type="entry name" value="FAD_binding_4"/>
    <property type="match status" value="1"/>
</dbReference>
<dbReference type="SUPFAM" id="SSF56176">
    <property type="entry name" value="FAD-binding/transporter-associated domain-like"/>
    <property type="match status" value="1"/>
</dbReference>
<dbReference type="SUPFAM" id="SSF55103">
    <property type="entry name" value="FAD-linked oxidases, C-terminal domain"/>
    <property type="match status" value="1"/>
</dbReference>
<comment type="caution">
    <text evidence="5">The sequence shown here is derived from an EMBL/GenBank/DDBJ whole genome shotgun (WGS) entry which is preliminary data.</text>
</comment>
<sequence>MAVLRPASTEEVSEAVKICAEHGVAIVPQGGNTNVCGMTLASRDAVILNLSRMNQIIEVDREGGTITVEAGATMQAVQEAATEAGLLFAPDWGARGSAQVGGAVATNGGGLNVIGYGTTREQVMGLEAVLADGRIWNGMRHHIKDNSGYDLKQLLIGSEGTLGIITRLVFRLHPAPSHRISMMAVLTSTDRLMDALALARQTAGDQLVAFELMNGLGVELALERYPDLKRPFETRADWYVLIQLAGGPTVTEAMEQIFSDGFEQEIFSDGVLANSIAQERNLWEIREQLIPIQYFDCPFAKWDVSVPVSRIMEYLHRARDIASDVDPELVCYAVGHVGDGNIHYNIFLQGRSEAEAERIIPELIRRIDDLIAEMGGSITAEHGVGTAYIERVRRLKSGVEYELMLKLRELFDPNGILNPGKLLPRKG</sequence>
<dbReference type="Gene3D" id="3.30.70.2190">
    <property type="match status" value="1"/>
</dbReference>
<dbReference type="InterPro" id="IPR036318">
    <property type="entry name" value="FAD-bd_PCMH-like_sf"/>
</dbReference>
<keyword evidence="3" id="KW-0274">FAD</keyword>
<dbReference type="Gene3D" id="3.30.465.10">
    <property type="match status" value="1"/>
</dbReference>
<dbReference type="InterPro" id="IPR016169">
    <property type="entry name" value="FAD-bd_PCMH_sub2"/>
</dbReference>
<dbReference type="InterPro" id="IPR016167">
    <property type="entry name" value="FAD-bd_PCMH_sub1"/>
</dbReference>
<dbReference type="InterPro" id="IPR016166">
    <property type="entry name" value="FAD-bd_PCMH"/>
</dbReference>
<evidence type="ECO:0000259" key="4">
    <source>
        <dbReference type="PROSITE" id="PS51387"/>
    </source>
</evidence>
<dbReference type="Gene3D" id="3.30.43.10">
    <property type="entry name" value="Uridine Diphospho-n-acetylenolpyruvylglucosamine Reductase, domain 2"/>
    <property type="match status" value="1"/>
</dbReference>
<protein>
    <submittedName>
        <fullName evidence="5">FAD-binding oxidoreductase</fullName>
    </submittedName>
</protein>
<dbReference type="RefSeq" id="WP_311689780.1">
    <property type="nucleotide sequence ID" value="NZ_JAVRHL010000001.1"/>
</dbReference>
<dbReference type="InterPro" id="IPR006094">
    <property type="entry name" value="Oxid_FAD_bind_N"/>
</dbReference>
<dbReference type="PANTHER" id="PTHR43716:SF2">
    <property type="entry name" value="BLL6224 PROTEIN"/>
    <property type="match status" value="1"/>
</dbReference>
<evidence type="ECO:0000313" key="5">
    <source>
        <dbReference type="EMBL" id="MDT0682034.1"/>
    </source>
</evidence>
<evidence type="ECO:0000313" key="6">
    <source>
        <dbReference type="Proteomes" id="UP001265259"/>
    </source>
</evidence>
<evidence type="ECO:0000256" key="3">
    <source>
        <dbReference type="ARBA" id="ARBA00022827"/>
    </source>
</evidence>
<dbReference type="PROSITE" id="PS51387">
    <property type="entry name" value="FAD_PCMH"/>
    <property type="match status" value="1"/>
</dbReference>
<dbReference type="InterPro" id="IPR016164">
    <property type="entry name" value="FAD-linked_Oxase-like_C"/>
</dbReference>
<accession>A0ABU3DEP8</accession>
<proteinExistence type="inferred from homology"/>
<comment type="similarity">
    <text evidence="1">Belongs to the FAD-binding oxidoreductase/transferase type 4 family.</text>
</comment>
<name>A0ABU3DEP8_9RHOB</name>
<keyword evidence="6" id="KW-1185">Reference proteome</keyword>
<dbReference type="InterPro" id="IPR004113">
    <property type="entry name" value="FAD-bd_oxidored_4_C"/>
</dbReference>
<dbReference type="Gene3D" id="1.10.45.10">
    <property type="entry name" value="Vanillyl-alcohol Oxidase, Chain A, domain 4"/>
    <property type="match status" value="1"/>
</dbReference>
<evidence type="ECO:0000256" key="2">
    <source>
        <dbReference type="ARBA" id="ARBA00022630"/>
    </source>
</evidence>
<dbReference type="Pfam" id="PF02913">
    <property type="entry name" value="FAD-oxidase_C"/>
    <property type="match status" value="1"/>
</dbReference>
<dbReference type="Proteomes" id="UP001265259">
    <property type="component" value="Unassembled WGS sequence"/>
</dbReference>
<organism evidence="5 6">
    <name type="scientific">Tropicimonas omnivorans</name>
    <dbReference type="NCBI Taxonomy" id="3075590"/>
    <lineage>
        <taxon>Bacteria</taxon>
        <taxon>Pseudomonadati</taxon>
        <taxon>Pseudomonadota</taxon>
        <taxon>Alphaproteobacteria</taxon>
        <taxon>Rhodobacterales</taxon>
        <taxon>Roseobacteraceae</taxon>
        <taxon>Tropicimonas</taxon>
    </lineage>
</organism>
<dbReference type="InterPro" id="IPR051264">
    <property type="entry name" value="FAD-oxidored/transferase_4"/>
</dbReference>
<dbReference type="PANTHER" id="PTHR43716">
    <property type="entry name" value="D-2-HYDROXYGLUTARATE DEHYDROGENASE, MITOCHONDRIAL"/>
    <property type="match status" value="1"/>
</dbReference>
<reference evidence="5 6" key="1">
    <citation type="submission" date="2023-09" db="EMBL/GenBank/DDBJ databases">
        <authorList>
            <person name="Rey-Velasco X."/>
        </authorList>
    </citation>
    <scope>NUCLEOTIDE SEQUENCE [LARGE SCALE GENOMIC DNA]</scope>
    <source>
        <strain evidence="5 6">F158</strain>
    </source>
</reference>